<accession>A0A1E5L9S7</accession>
<dbReference type="Proteomes" id="UP000095255">
    <property type="component" value="Unassembled WGS sequence"/>
</dbReference>
<reference evidence="1 2" key="1">
    <citation type="submission" date="2016-09" db="EMBL/GenBank/DDBJ databases">
        <title>Desulfuribacillus arsenicus sp. nov., an obligately anaerobic, dissimilatory arsenic- and antimonate-reducing bacterium isolated from anoxic sediments.</title>
        <authorList>
            <person name="Abin C.A."/>
            <person name="Hollibaugh J.T."/>
        </authorList>
    </citation>
    <scope>NUCLEOTIDE SEQUENCE [LARGE SCALE GENOMIC DNA]</scope>
    <source>
        <strain evidence="1 2">MLFW-2</strain>
    </source>
</reference>
<evidence type="ECO:0000313" key="2">
    <source>
        <dbReference type="Proteomes" id="UP000095255"/>
    </source>
</evidence>
<organism evidence="1 2">
    <name type="scientific">Desulfuribacillus stibiiarsenatis</name>
    <dbReference type="NCBI Taxonomy" id="1390249"/>
    <lineage>
        <taxon>Bacteria</taxon>
        <taxon>Bacillati</taxon>
        <taxon>Bacillota</taxon>
        <taxon>Desulfuribacillia</taxon>
        <taxon>Desulfuribacillales</taxon>
        <taxon>Desulfuribacillaceae</taxon>
        <taxon>Desulfuribacillus</taxon>
    </lineage>
</organism>
<protein>
    <submittedName>
        <fullName evidence="1">Uncharacterized protein</fullName>
    </submittedName>
</protein>
<evidence type="ECO:0000313" key="1">
    <source>
        <dbReference type="EMBL" id="OEH86890.1"/>
    </source>
</evidence>
<name>A0A1E5L9S7_9FIRM</name>
<keyword evidence="2" id="KW-1185">Reference proteome</keyword>
<proteinExistence type="predicted"/>
<gene>
    <name evidence="1" type="ORF">BHU72_01100</name>
</gene>
<dbReference type="AlphaFoldDB" id="A0A1E5L9S7"/>
<dbReference type="RefSeq" id="WP_069700768.1">
    <property type="nucleotide sequence ID" value="NZ_MJAT01000001.1"/>
</dbReference>
<comment type="caution">
    <text evidence="1">The sequence shown here is derived from an EMBL/GenBank/DDBJ whole genome shotgun (WGS) entry which is preliminary data.</text>
</comment>
<sequence length="85" mass="9600">MDHVVFIEIIFSNTQRILLSAKTEPSLEHITALLNDLIAQLQKGEGTTYVDAKHGEGSQRVYHFTITSSDEPVLVYIDKIPLIEF</sequence>
<dbReference type="EMBL" id="MJAT01000001">
    <property type="protein sequence ID" value="OEH86890.1"/>
    <property type="molecule type" value="Genomic_DNA"/>
</dbReference>
<dbReference type="STRING" id="1390249.BHU72_01100"/>